<dbReference type="OrthoDB" id="9808843at2"/>
<dbReference type="InterPro" id="IPR001789">
    <property type="entry name" value="Sig_transdc_resp-reg_receiver"/>
</dbReference>
<dbReference type="Gene3D" id="3.40.50.2300">
    <property type="match status" value="1"/>
</dbReference>
<evidence type="ECO:0000256" key="2">
    <source>
        <dbReference type="ARBA" id="ARBA00022741"/>
    </source>
</evidence>
<evidence type="ECO:0000313" key="10">
    <source>
        <dbReference type="EMBL" id="TCJ12923.1"/>
    </source>
</evidence>
<dbReference type="SUPFAM" id="SSF52172">
    <property type="entry name" value="CheY-like"/>
    <property type="match status" value="1"/>
</dbReference>
<keyword evidence="2" id="KW-0547">Nucleotide-binding</keyword>
<evidence type="ECO:0000256" key="6">
    <source>
        <dbReference type="ARBA" id="ARBA00023163"/>
    </source>
</evidence>
<dbReference type="FunFam" id="3.40.50.2300:FF:000018">
    <property type="entry name" value="DNA-binding transcriptional regulator NtrC"/>
    <property type="match status" value="1"/>
</dbReference>
<name>A0A4R1B8Y7_9PROT</name>
<dbReference type="InterPro" id="IPR009057">
    <property type="entry name" value="Homeodomain-like_sf"/>
</dbReference>
<dbReference type="Pfam" id="PF25601">
    <property type="entry name" value="AAA_lid_14"/>
    <property type="match status" value="1"/>
</dbReference>
<accession>A0A4R1B8Y7</accession>
<dbReference type="GO" id="GO:0000160">
    <property type="term" value="P:phosphorelay signal transduction system"/>
    <property type="evidence" value="ECO:0007669"/>
    <property type="project" value="UniProtKB-KW"/>
</dbReference>
<evidence type="ECO:0000256" key="5">
    <source>
        <dbReference type="ARBA" id="ARBA00023015"/>
    </source>
</evidence>
<dbReference type="InterPro" id="IPR002197">
    <property type="entry name" value="HTH_Fis"/>
</dbReference>
<dbReference type="PANTHER" id="PTHR32071">
    <property type="entry name" value="TRANSCRIPTIONAL REGULATORY PROTEIN"/>
    <property type="match status" value="1"/>
</dbReference>
<dbReference type="PANTHER" id="PTHR32071:SF17">
    <property type="entry name" value="TRANSCRIPTIONAL REGULATOR (NTRC FAMILY)"/>
    <property type="match status" value="1"/>
</dbReference>
<proteinExistence type="predicted"/>
<evidence type="ECO:0000256" key="7">
    <source>
        <dbReference type="PROSITE-ProRule" id="PRU00169"/>
    </source>
</evidence>
<dbReference type="PROSITE" id="PS50110">
    <property type="entry name" value="RESPONSE_REGULATORY"/>
    <property type="match status" value="1"/>
</dbReference>
<dbReference type="GO" id="GO:0043565">
    <property type="term" value="F:sequence-specific DNA binding"/>
    <property type="evidence" value="ECO:0007669"/>
    <property type="project" value="InterPro"/>
</dbReference>
<keyword evidence="1 7" id="KW-0597">Phosphoprotein</keyword>
<evidence type="ECO:0000256" key="3">
    <source>
        <dbReference type="ARBA" id="ARBA00022840"/>
    </source>
</evidence>
<evidence type="ECO:0000256" key="1">
    <source>
        <dbReference type="ARBA" id="ARBA00022553"/>
    </source>
</evidence>
<dbReference type="Pfam" id="PF14532">
    <property type="entry name" value="Sigma54_activ_2"/>
    <property type="match status" value="1"/>
</dbReference>
<protein>
    <submittedName>
        <fullName evidence="10">Sigma-54-dependent Fis family transcriptional regulator</fullName>
    </submittedName>
</protein>
<dbReference type="GO" id="GO:0005524">
    <property type="term" value="F:ATP binding"/>
    <property type="evidence" value="ECO:0007669"/>
    <property type="project" value="UniProtKB-KW"/>
</dbReference>
<dbReference type="InterPro" id="IPR027417">
    <property type="entry name" value="P-loop_NTPase"/>
</dbReference>
<keyword evidence="11" id="KW-1185">Reference proteome</keyword>
<dbReference type="SUPFAM" id="SSF46689">
    <property type="entry name" value="Homeodomain-like"/>
    <property type="match status" value="1"/>
</dbReference>
<comment type="caution">
    <text evidence="10">The sequence shown here is derived from an EMBL/GenBank/DDBJ whole genome shotgun (WGS) entry which is preliminary data.</text>
</comment>
<gene>
    <name evidence="10" type="ORF">EZJ19_11890</name>
</gene>
<feature type="modified residue" description="4-aspartylphosphate" evidence="7">
    <location>
        <position position="52"/>
    </location>
</feature>
<dbReference type="Gene3D" id="3.40.50.300">
    <property type="entry name" value="P-loop containing nucleotide triphosphate hydrolases"/>
    <property type="match status" value="1"/>
</dbReference>
<dbReference type="PROSITE" id="PS50045">
    <property type="entry name" value="SIGMA54_INTERACT_4"/>
    <property type="match status" value="1"/>
</dbReference>
<keyword evidence="3" id="KW-0067">ATP-binding</keyword>
<keyword evidence="5" id="KW-0805">Transcription regulation</keyword>
<dbReference type="SMART" id="SM00448">
    <property type="entry name" value="REC"/>
    <property type="match status" value="1"/>
</dbReference>
<dbReference type="SUPFAM" id="SSF52540">
    <property type="entry name" value="P-loop containing nucleoside triphosphate hydrolases"/>
    <property type="match status" value="1"/>
</dbReference>
<dbReference type="Gene3D" id="1.10.10.60">
    <property type="entry name" value="Homeodomain-like"/>
    <property type="match status" value="1"/>
</dbReference>
<keyword evidence="4" id="KW-0902">Two-component regulatory system</keyword>
<dbReference type="Proteomes" id="UP000295443">
    <property type="component" value="Unassembled WGS sequence"/>
</dbReference>
<evidence type="ECO:0000256" key="4">
    <source>
        <dbReference type="ARBA" id="ARBA00023012"/>
    </source>
</evidence>
<sequence>MSEILVVDDEPGIRDLLREILEEEGHEVRLAENGEQARAARLAKAPDLVLLDIWMPDVDGLSLLKDWVTAGLLTMPVVMMSGHGTIHTAVEATRLGAFDFLEKPVPYKKLLQTVENALNSRPSRTSAPASLDALGNSEPIRLLAQRLRQAAGAASTLLLTGEQGVGADICAHFLHQPETPWVAVDELASLVERPLDWLTQAKGGMLFFAEVAQLTPLQQKGLQLILGRHREYAVNVVCASSENLANKAAAGAYSRDLYNALAQTAVRVPPLREHREDIPHLAVALLRDSLAKTGQAERRFSDPALARLGRHDWPGNLDELKSVVHNLAATVLGEVIEVADVDALLGVADKVDGGALAELFALPLKEARDAFERAYLEAVLQECGSMSRAAERSGLERTHLYRKLKQLGVKSGTRGENS</sequence>
<dbReference type="AlphaFoldDB" id="A0A4R1B8Y7"/>
<dbReference type="Gene3D" id="1.10.8.60">
    <property type="match status" value="1"/>
</dbReference>
<dbReference type="EMBL" id="SJZB01000042">
    <property type="protein sequence ID" value="TCJ12923.1"/>
    <property type="molecule type" value="Genomic_DNA"/>
</dbReference>
<dbReference type="GO" id="GO:0006355">
    <property type="term" value="P:regulation of DNA-templated transcription"/>
    <property type="evidence" value="ECO:0007669"/>
    <property type="project" value="InterPro"/>
</dbReference>
<evidence type="ECO:0000259" key="9">
    <source>
        <dbReference type="PROSITE" id="PS50110"/>
    </source>
</evidence>
<organism evidence="10 11">
    <name type="scientific">Parasulfuritortus cantonensis</name>
    <dbReference type="NCBI Taxonomy" id="2528202"/>
    <lineage>
        <taxon>Bacteria</taxon>
        <taxon>Pseudomonadati</taxon>
        <taxon>Pseudomonadota</taxon>
        <taxon>Betaproteobacteria</taxon>
        <taxon>Nitrosomonadales</taxon>
        <taxon>Thiobacillaceae</taxon>
        <taxon>Parasulfuritortus</taxon>
    </lineage>
</organism>
<evidence type="ECO:0000259" key="8">
    <source>
        <dbReference type="PROSITE" id="PS50045"/>
    </source>
</evidence>
<dbReference type="CDD" id="cd17550">
    <property type="entry name" value="REC_NtrX-like"/>
    <property type="match status" value="1"/>
</dbReference>
<dbReference type="InterPro" id="IPR058031">
    <property type="entry name" value="AAA_lid_NorR"/>
</dbReference>
<reference evidence="10 11" key="1">
    <citation type="submission" date="2019-03" db="EMBL/GenBank/DDBJ databases">
        <title>Genome sequence of Thiobacillaceae bacterium LSR1, a sulfur-oxidizing bacterium isolated from freshwater sediment.</title>
        <authorList>
            <person name="Li S."/>
        </authorList>
    </citation>
    <scope>NUCLEOTIDE SEQUENCE [LARGE SCALE GENOMIC DNA]</scope>
    <source>
        <strain evidence="10 11">LSR1</strain>
    </source>
</reference>
<keyword evidence="6" id="KW-0804">Transcription</keyword>
<dbReference type="InterPro" id="IPR002078">
    <property type="entry name" value="Sigma_54_int"/>
</dbReference>
<dbReference type="InterPro" id="IPR011006">
    <property type="entry name" value="CheY-like_superfamily"/>
</dbReference>
<dbReference type="Pfam" id="PF00072">
    <property type="entry name" value="Response_reg"/>
    <property type="match status" value="1"/>
</dbReference>
<dbReference type="Pfam" id="PF02954">
    <property type="entry name" value="HTH_8"/>
    <property type="match status" value="1"/>
</dbReference>
<evidence type="ECO:0000313" key="11">
    <source>
        <dbReference type="Proteomes" id="UP000295443"/>
    </source>
</evidence>
<feature type="domain" description="Sigma-54 factor interaction" evidence="8">
    <location>
        <begin position="133"/>
        <end position="329"/>
    </location>
</feature>
<dbReference type="RefSeq" id="WP_131447844.1">
    <property type="nucleotide sequence ID" value="NZ_SJZB01000042.1"/>
</dbReference>
<feature type="domain" description="Response regulatory" evidence="9">
    <location>
        <begin position="3"/>
        <end position="118"/>
    </location>
</feature>